<organism evidence="3 4">
    <name type="scientific">Diaphorina citri</name>
    <name type="common">Asian citrus psyllid</name>
    <dbReference type="NCBI Taxonomy" id="121845"/>
    <lineage>
        <taxon>Eukaryota</taxon>
        <taxon>Metazoa</taxon>
        <taxon>Ecdysozoa</taxon>
        <taxon>Arthropoda</taxon>
        <taxon>Hexapoda</taxon>
        <taxon>Insecta</taxon>
        <taxon>Pterygota</taxon>
        <taxon>Neoptera</taxon>
        <taxon>Paraneoptera</taxon>
        <taxon>Hemiptera</taxon>
        <taxon>Sternorrhyncha</taxon>
        <taxon>Psylloidea</taxon>
        <taxon>Psyllidae</taxon>
        <taxon>Diaphorininae</taxon>
        <taxon>Diaphorina</taxon>
    </lineage>
</organism>
<dbReference type="PANTHER" id="PTHR12771">
    <property type="entry name" value="ENGULFMENT AND CELL MOTILITY"/>
    <property type="match status" value="1"/>
</dbReference>
<dbReference type="GO" id="GO:0005886">
    <property type="term" value="C:plasma membrane"/>
    <property type="evidence" value="ECO:0007669"/>
    <property type="project" value="TreeGrafter"/>
</dbReference>
<dbReference type="InterPro" id="IPR024574">
    <property type="entry name" value="ELMO_ARM"/>
</dbReference>
<dbReference type="Pfam" id="PF11841">
    <property type="entry name" value="ELMO_ARM"/>
    <property type="match status" value="2"/>
</dbReference>
<sequence length="414" mass="45806">MLAHCLLSFVELMDHGIVSWNILETVFIKTVADHVNNPNPVPEKEIVQASLSILESIALNSVGKFSQVENHLTLTNLVMHLQNQSPIIQQNAIALINALFIKAEPSKRKVISATMCSKQVRNAILTSVLQPSGGQVGAEMAHQLYVLQTLTLGLLEQRMNTKMDPQDQDAHDKIKELRRVAFEIDVIGGVDASSKRQMGGYAKDYKKLGFKYDINPAQDFTETPPGMLALDCMIYFARNHPEAYTKVVLENSWCADEHRVSICRTSWNLSNICLGPCGVMLAHCLLSFVELMDHGIVSWNILETVFIKTVADHVNNPNPVPEKEIVQASLSILESIALNSVGKFSQVENHLTLTNLVMHLQNQSPIIQQNAIALINALFIKAEPSKRKVISATMCSKQVRNAILTSVLQPSGGQ</sequence>
<dbReference type="GeneID" id="103522695"/>
<dbReference type="InterPro" id="IPR050868">
    <property type="entry name" value="ELMO_domain-containing"/>
</dbReference>
<dbReference type="SUPFAM" id="SSF48371">
    <property type="entry name" value="ARM repeat"/>
    <property type="match status" value="1"/>
</dbReference>
<feature type="domain" description="ELMO" evidence="1">
    <location>
        <begin position="154"/>
        <end position="274"/>
    </location>
</feature>
<dbReference type="STRING" id="121845.A0A3Q0JMV6"/>
<dbReference type="KEGG" id="dci:103522695"/>
<dbReference type="GO" id="GO:0007015">
    <property type="term" value="P:actin filament organization"/>
    <property type="evidence" value="ECO:0007669"/>
    <property type="project" value="TreeGrafter"/>
</dbReference>
<protein>
    <submittedName>
        <fullName evidence="4">Engulfment and cell motility protein 1-like</fullName>
    </submittedName>
</protein>
<dbReference type="InterPro" id="IPR011989">
    <property type="entry name" value="ARM-like"/>
</dbReference>
<dbReference type="PANTHER" id="PTHR12771:SF56">
    <property type="entry name" value="CED-12"/>
    <property type="match status" value="1"/>
</dbReference>
<dbReference type="InterPro" id="IPR016024">
    <property type="entry name" value="ARM-type_fold"/>
</dbReference>
<name>A0A3Q0JMV6_DIACI</name>
<feature type="domain" description="ELMO armadillo-like helical" evidence="2">
    <location>
        <begin position="1"/>
        <end position="128"/>
    </location>
</feature>
<feature type="non-terminal residue" evidence="4">
    <location>
        <position position="414"/>
    </location>
</feature>
<dbReference type="Pfam" id="PF04727">
    <property type="entry name" value="ELMO_CED12"/>
    <property type="match status" value="1"/>
</dbReference>
<reference evidence="4" key="1">
    <citation type="submission" date="2025-08" db="UniProtKB">
        <authorList>
            <consortium name="RefSeq"/>
        </authorList>
    </citation>
    <scope>IDENTIFICATION</scope>
</reference>
<dbReference type="AlphaFoldDB" id="A0A3Q0JMV6"/>
<keyword evidence="3" id="KW-1185">Reference proteome</keyword>
<dbReference type="InterPro" id="IPR006816">
    <property type="entry name" value="ELMO_dom"/>
</dbReference>
<gene>
    <name evidence="4" type="primary">LOC103522695</name>
</gene>
<evidence type="ECO:0000259" key="2">
    <source>
        <dbReference type="Pfam" id="PF11841"/>
    </source>
</evidence>
<evidence type="ECO:0000313" key="3">
    <source>
        <dbReference type="Proteomes" id="UP000079169"/>
    </source>
</evidence>
<evidence type="ECO:0000259" key="1">
    <source>
        <dbReference type="Pfam" id="PF04727"/>
    </source>
</evidence>
<dbReference type="Proteomes" id="UP000079169">
    <property type="component" value="Unplaced"/>
</dbReference>
<dbReference type="Gene3D" id="1.25.10.10">
    <property type="entry name" value="Leucine-rich Repeat Variant"/>
    <property type="match status" value="1"/>
</dbReference>
<feature type="domain" description="ELMO armadillo-like helical" evidence="2">
    <location>
        <begin position="278"/>
        <end position="407"/>
    </location>
</feature>
<evidence type="ECO:0000313" key="4">
    <source>
        <dbReference type="RefSeq" id="XP_026688508.1"/>
    </source>
</evidence>
<accession>A0A3Q0JMV6</accession>
<dbReference type="PaxDb" id="121845-A0A3Q0JMV6"/>
<dbReference type="RefSeq" id="XP_026688508.1">
    <property type="nucleotide sequence ID" value="XM_026832707.1"/>
</dbReference>
<dbReference type="GO" id="GO:0048870">
    <property type="term" value="P:cell motility"/>
    <property type="evidence" value="ECO:0007669"/>
    <property type="project" value="TreeGrafter"/>
</dbReference>
<proteinExistence type="predicted"/>